<name>A0AAV1Z9Y4_9ARAC</name>
<dbReference type="EMBL" id="CAXIEN010000026">
    <property type="protein sequence ID" value="CAL1267111.1"/>
    <property type="molecule type" value="Genomic_DNA"/>
</dbReference>
<proteinExistence type="predicted"/>
<comment type="caution">
    <text evidence="1">The sequence shown here is derived from an EMBL/GenBank/DDBJ whole genome shotgun (WGS) entry which is preliminary data.</text>
</comment>
<evidence type="ECO:0000313" key="2">
    <source>
        <dbReference type="Proteomes" id="UP001497382"/>
    </source>
</evidence>
<evidence type="ECO:0000313" key="1">
    <source>
        <dbReference type="EMBL" id="CAL1267111.1"/>
    </source>
</evidence>
<sequence>MELSPRMCTVECLIYHQKRECSHNYVTDNVVLYSERMPYDSEEVTRADRVCAGRLSEAYKNFCRTLCSVPCQYEQVKIWNLTFGAGVKTRRCSCLIFVSTTRLCNTGSSTTLPRLRRSFSSAIWEEFPVGG</sequence>
<gene>
    <name evidence="1" type="ORF">LARSCL_LOCUS3467</name>
</gene>
<dbReference type="AlphaFoldDB" id="A0AAV1Z9Y4"/>
<accession>A0AAV1Z9Y4</accession>
<keyword evidence="2" id="KW-1185">Reference proteome</keyword>
<dbReference type="Proteomes" id="UP001497382">
    <property type="component" value="Unassembled WGS sequence"/>
</dbReference>
<reference evidence="1 2" key="1">
    <citation type="submission" date="2024-04" db="EMBL/GenBank/DDBJ databases">
        <authorList>
            <person name="Rising A."/>
            <person name="Reimegard J."/>
            <person name="Sonavane S."/>
            <person name="Akerstrom W."/>
            <person name="Nylinder S."/>
            <person name="Hedman E."/>
            <person name="Kallberg Y."/>
        </authorList>
    </citation>
    <scope>NUCLEOTIDE SEQUENCE [LARGE SCALE GENOMIC DNA]</scope>
</reference>
<organism evidence="1 2">
    <name type="scientific">Larinioides sclopetarius</name>
    <dbReference type="NCBI Taxonomy" id="280406"/>
    <lineage>
        <taxon>Eukaryota</taxon>
        <taxon>Metazoa</taxon>
        <taxon>Ecdysozoa</taxon>
        <taxon>Arthropoda</taxon>
        <taxon>Chelicerata</taxon>
        <taxon>Arachnida</taxon>
        <taxon>Araneae</taxon>
        <taxon>Araneomorphae</taxon>
        <taxon>Entelegynae</taxon>
        <taxon>Araneoidea</taxon>
        <taxon>Araneidae</taxon>
        <taxon>Larinioides</taxon>
    </lineage>
</organism>
<protein>
    <submittedName>
        <fullName evidence="1">Uncharacterized protein</fullName>
    </submittedName>
</protein>